<dbReference type="InterPro" id="IPR016181">
    <property type="entry name" value="Acyl_CoA_acyltransferase"/>
</dbReference>
<gene>
    <name evidence="2" type="ORF">D2962_00320</name>
</gene>
<dbReference type="Proteomes" id="UP000280960">
    <property type="component" value="Chromosome"/>
</dbReference>
<dbReference type="SUPFAM" id="SSF55729">
    <property type="entry name" value="Acyl-CoA N-acyltransferases (Nat)"/>
    <property type="match status" value="1"/>
</dbReference>
<dbReference type="GO" id="GO:0016747">
    <property type="term" value="F:acyltransferase activity, transferring groups other than amino-acyl groups"/>
    <property type="evidence" value="ECO:0007669"/>
    <property type="project" value="InterPro"/>
</dbReference>
<accession>A0A3G2R1T7</accession>
<dbReference type="InterPro" id="IPR000182">
    <property type="entry name" value="GNAT_dom"/>
</dbReference>
<dbReference type="PANTHER" id="PTHR43415">
    <property type="entry name" value="SPERMIDINE N(1)-ACETYLTRANSFERASE"/>
    <property type="match status" value="1"/>
</dbReference>
<organism evidence="2 3">
    <name type="scientific">Biomaibacter acetigenes</name>
    <dbReference type="NCBI Taxonomy" id="2316383"/>
    <lineage>
        <taxon>Bacteria</taxon>
        <taxon>Bacillati</taxon>
        <taxon>Bacillota</taxon>
        <taxon>Clostridia</taxon>
        <taxon>Thermosediminibacterales</taxon>
        <taxon>Tepidanaerobacteraceae</taxon>
        <taxon>Biomaibacter</taxon>
    </lineage>
</organism>
<dbReference type="PROSITE" id="PS51186">
    <property type="entry name" value="GNAT"/>
    <property type="match status" value="1"/>
</dbReference>
<evidence type="ECO:0000313" key="3">
    <source>
        <dbReference type="Proteomes" id="UP000280960"/>
    </source>
</evidence>
<keyword evidence="2" id="KW-0808">Transferase</keyword>
<feature type="domain" description="N-acetyltransferase" evidence="1">
    <location>
        <begin position="21"/>
        <end position="173"/>
    </location>
</feature>
<dbReference type="Pfam" id="PF13302">
    <property type="entry name" value="Acetyltransf_3"/>
    <property type="match status" value="1"/>
</dbReference>
<dbReference type="Gene3D" id="3.40.630.30">
    <property type="match status" value="1"/>
</dbReference>
<sequence length="192" mass="22227">MYYKKMVGKKCYLSPINPENYEVYTKWVNDMEVAVGMLFSTSLLTPMAEKQILERLARQEYNFAIIDLEKDEVIGNVGFPMIDHLNGVGEMGIFIGNKDYWGKGYGVEAIRLLLDFGFNILNLHNIFLKVYSYNKPAINCYKKAGFKEAGRIRGAKKIAGERYDEIYMDILAEEYESIYIKELVEKKNMAHK</sequence>
<dbReference type="EMBL" id="CP033169">
    <property type="protein sequence ID" value="AYO29251.1"/>
    <property type="molecule type" value="Genomic_DNA"/>
</dbReference>
<protein>
    <submittedName>
        <fullName evidence="2">GNAT family N-acetyltransferase</fullName>
    </submittedName>
</protein>
<evidence type="ECO:0000259" key="1">
    <source>
        <dbReference type="PROSITE" id="PS51186"/>
    </source>
</evidence>
<dbReference type="AlphaFoldDB" id="A0A3G2R1T7"/>
<reference evidence="2 3" key="1">
    <citation type="submission" date="2018-10" db="EMBL/GenBank/DDBJ databases">
        <authorList>
            <person name="Zhang X."/>
        </authorList>
    </citation>
    <scope>NUCLEOTIDE SEQUENCE [LARGE SCALE GENOMIC DNA]</scope>
    <source>
        <strain evidence="2 3">SK-G1</strain>
    </source>
</reference>
<proteinExistence type="predicted"/>
<evidence type="ECO:0000313" key="2">
    <source>
        <dbReference type="EMBL" id="AYO29251.1"/>
    </source>
</evidence>
<keyword evidence="3" id="KW-1185">Reference proteome</keyword>
<dbReference type="RefSeq" id="WP_120765196.1">
    <property type="nucleotide sequence ID" value="NZ_CP033169.1"/>
</dbReference>
<dbReference type="KEGG" id="bacg:D2962_00320"/>
<name>A0A3G2R1T7_9FIRM</name>
<dbReference type="PANTHER" id="PTHR43415:SF3">
    <property type="entry name" value="GNAT-FAMILY ACETYLTRANSFERASE"/>
    <property type="match status" value="1"/>
</dbReference>